<name>A0A0C9YC70_9AGAM</name>
<accession>A0A0C9YC70</accession>
<evidence type="ECO:0000313" key="8">
    <source>
        <dbReference type="Proteomes" id="UP000054018"/>
    </source>
</evidence>
<evidence type="ECO:0000256" key="3">
    <source>
        <dbReference type="ARBA" id="ARBA00023015"/>
    </source>
</evidence>
<evidence type="ECO:0000256" key="4">
    <source>
        <dbReference type="ARBA" id="ARBA00023163"/>
    </source>
</evidence>
<keyword evidence="8" id="KW-1185">Reference proteome</keyword>
<dbReference type="EMBL" id="KN834207">
    <property type="protein sequence ID" value="KIK11479.1"/>
    <property type="molecule type" value="Genomic_DNA"/>
</dbReference>
<keyword evidence="3" id="KW-0805">Transcription regulation</keyword>
<dbReference type="PANTHER" id="PTHR47338:SF29">
    <property type="entry name" value="ZN(2)-C6 FUNGAL-TYPE DOMAIN-CONTAINING PROTEIN"/>
    <property type="match status" value="1"/>
</dbReference>
<dbReference type="STRING" id="765257.A0A0C9YC70"/>
<evidence type="ECO:0000256" key="2">
    <source>
        <dbReference type="ARBA" id="ARBA00022723"/>
    </source>
</evidence>
<evidence type="ECO:0008006" key="9">
    <source>
        <dbReference type="Google" id="ProtNLM"/>
    </source>
</evidence>
<organism evidence="7 8">
    <name type="scientific">Pisolithus microcarpus 441</name>
    <dbReference type="NCBI Taxonomy" id="765257"/>
    <lineage>
        <taxon>Eukaryota</taxon>
        <taxon>Fungi</taxon>
        <taxon>Dikarya</taxon>
        <taxon>Basidiomycota</taxon>
        <taxon>Agaricomycotina</taxon>
        <taxon>Agaricomycetes</taxon>
        <taxon>Agaricomycetidae</taxon>
        <taxon>Boletales</taxon>
        <taxon>Sclerodermatineae</taxon>
        <taxon>Pisolithaceae</taxon>
        <taxon>Pisolithus</taxon>
    </lineage>
</organism>
<protein>
    <recommendedName>
        <fullName evidence="9">Transcription factor domain-containing protein</fullName>
    </recommendedName>
</protein>
<feature type="region of interest" description="Disordered" evidence="6">
    <location>
        <begin position="15"/>
        <end position="56"/>
    </location>
</feature>
<dbReference type="Proteomes" id="UP000054018">
    <property type="component" value="Unassembled WGS sequence"/>
</dbReference>
<gene>
    <name evidence="7" type="ORF">PISMIDRAFT_690333</name>
</gene>
<reference evidence="8" key="2">
    <citation type="submission" date="2015-01" db="EMBL/GenBank/DDBJ databases">
        <title>Evolutionary Origins and Diversification of the Mycorrhizal Mutualists.</title>
        <authorList>
            <consortium name="DOE Joint Genome Institute"/>
            <consortium name="Mycorrhizal Genomics Consortium"/>
            <person name="Kohler A."/>
            <person name="Kuo A."/>
            <person name="Nagy L.G."/>
            <person name="Floudas D."/>
            <person name="Copeland A."/>
            <person name="Barry K.W."/>
            <person name="Cichocki N."/>
            <person name="Veneault-Fourrey C."/>
            <person name="LaButti K."/>
            <person name="Lindquist E.A."/>
            <person name="Lipzen A."/>
            <person name="Lundell T."/>
            <person name="Morin E."/>
            <person name="Murat C."/>
            <person name="Riley R."/>
            <person name="Ohm R."/>
            <person name="Sun H."/>
            <person name="Tunlid A."/>
            <person name="Henrissat B."/>
            <person name="Grigoriev I.V."/>
            <person name="Hibbett D.S."/>
            <person name="Martin F."/>
        </authorList>
    </citation>
    <scope>NUCLEOTIDE SEQUENCE [LARGE SCALE GENOMIC DNA]</scope>
    <source>
        <strain evidence="8">441</strain>
    </source>
</reference>
<keyword evidence="2" id="KW-0479">Metal-binding</keyword>
<evidence type="ECO:0000256" key="5">
    <source>
        <dbReference type="ARBA" id="ARBA00023242"/>
    </source>
</evidence>
<dbReference type="GO" id="GO:0000981">
    <property type="term" value="F:DNA-binding transcription factor activity, RNA polymerase II-specific"/>
    <property type="evidence" value="ECO:0007669"/>
    <property type="project" value="InterPro"/>
</dbReference>
<dbReference type="AlphaFoldDB" id="A0A0C9YC70"/>
<keyword evidence="5" id="KW-0539">Nucleus</keyword>
<dbReference type="GO" id="GO:0046872">
    <property type="term" value="F:metal ion binding"/>
    <property type="evidence" value="ECO:0007669"/>
    <property type="project" value="UniProtKB-KW"/>
</dbReference>
<dbReference type="OrthoDB" id="2309723at2759"/>
<evidence type="ECO:0000313" key="7">
    <source>
        <dbReference type="EMBL" id="KIK11479.1"/>
    </source>
</evidence>
<sequence length="505" mass="54986">MVFGPPAPNVFVYTIGNQRPRAGTRTPEDRQATTPSVTPYNTHSQTPKPITSRHSSPVGTNFVISDNSVNPTWEDGLQSAGTAHLSVDNSLSDLQCLIDTLVPYAFDLGIFLYLPRLRAQPESITPPLHTALILCSLHLIGPSDLDQAISVEPLVTRLQHTLADSYSAENPGRGPQFYMQTLQAEVLLVYHLLLMGRVSIAQSHVRLCASFDFLANFLPRLPLPGDAIEEQERAHAWWIVYTLVKFAEVIHVGSPDVSSTVNITEPWPDAAKDGSCAPNGANGDPVSQFLLAQYFGTEGEMPLGLQARASALLGEAHSIAAAYYRDSSISQSDDFLSRFTTLDNFIQNFLNSLPHPATLSRSPGTGGAYTSQQMLLVVNLAALAQITLHCPFALFHVPSNRVCVETAIRAVQALNEMENPKIMNPICAMSWGVFFFTLQGELSRLRSRPWQGYGSASTDQGPNEVSEIDIVNAIRSLASFSGSWCGHYSFPMTIRAMLQAAASSA</sequence>
<evidence type="ECO:0000256" key="1">
    <source>
        <dbReference type="ARBA" id="ARBA00004123"/>
    </source>
</evidence>
<feature type="compositionally biased region" description="Polar residues" evidence="6">
    <location>
        <begin position="32"/>
        <end position="56"/>
    </location>
</feature>
<dbReference type="InterPro" id="IPR050815">
    <property type="entry name" value="TF_fung"/>
</dbReference>
<evidence type="ECO:0000256" key="6">
    <source>
        <dbReference type="SAM" id="MobiDB-lite"/>
    </source>
</evidence>
<proteinExistence type="predicted"/>
<dbReference type="PANTHER" id="PTHR47338">
    <property type="entry name" value="ZN(II)2CYS6 TRANSCRIPTION FACTOR (EUROFUNG)-RELATED"/>
    <property type="match status" value="1"/>
</dbReference>
<dbReference type="GO" id="GO:0005634">
    <property type="term" value="C:nucleus"/>
    <property type="evidence" value="ECO:0007669"/>
    <property type="project" value="UniProtKB-SubCell"/>
</dbReference>
<dbReference type="HOGENOM" id="CLU_022337_1_1_1"/>
<keyword evidence="4" id="KW-0804">Transcription</keyword>
<comment type="subcellular location">
    <subcellularLocation>
        <location evidence="1">Nucleus</location>
    </subcellularLocation>
</comment>
<reference evidence="7 8" key="1">
    <citation type="submission" date="2014-04" db="EMBL/GenBank/DDBJ databases">
        <authorList>
            <consortium name="DOE Joint Genome Institute"/>
            <person name="Kuo A."/>
            <person name="Kohler A."/>
            <person name="Costa M.D."/>
            <person name="Nagy L.G."/>
            <person name="Floudas D."/>
            <person name="Copeland A."/>
            <person name="Barry K.W."/>
            <person name="Cichocki N."/>
            <person name="Veneault-Fourrey C."/>
            <person name="LaButti K."/>
            <person name="Lindquist E.A."/>
            <person name="Lipzen A."/>
            <person name="Lundell T."/>
            <person name="Morin E."/>
            <person name="Murat C."/>
            <person name="Sun H."/>
            <person name="Tunlid A."/>
            <person name="Henrissat B."/>
            <person name="Grigoriev I.V."/>
            <person name="Hibbett D.S."/>
            <person name="Martin F."/>
            <person name="Nordberg H.P."/>
            <person name="Cantor M.N."/>
            <person name="Hua S.X."/>
        </authorList>
    </citation>
    <scope>NUCLEOTIDE SEQUENCE [LARGE SCALE GENOMIC DNA]</scope>
    <source>
        <strain evidence="7 8">441</strain>
    </source>
</reference>
<dbReference type="CDD" id="cd12148">
    <property type="entry name" value="fungal_TF_MHR"/>
    <property type="match status" value="1"/>
</dbReference>